<feature type="domain" description="Signal recognition particle SRP54 helical bundle" evidence="13">
    <location>
        <begin position="74"/>
        <end position="159"/>
    </location>
</feature>
<organism evidence="14">
    <name type="scientific">Saccharum hybrid cultivar R570</name>
    <dbReference type="NCBI Taxonomy" id="131158"/>
    <lineage>
        <taxon>Eukaryota</taxon>
        <taxon>Viridiplantae</taxon>
        <taxon>Streptophyta</taxon>
        <taxon>Embryophyta</taxon>
        <taxon>Tracheophyta</taxon>
        <taxon>Spermatophyta</taxon>
        <taxon>Magnoliopsida</taxon>
        <taxon>Liliopsida</taxon>
        <taxon>Poales</taxon>
        <taxon>Poaceae</taxon>
        <taxon>PACMAD clade</taxon>
        <taxon>Panicoideae</taxon>
        <taxon>Andropogonodae</taxon>
        <taxon>Andropogoneae</taxon>
        <taxon>Saccharinae</taxon>
        <taxon>Saccharum</taxon>
        <taxon>Saccharum officinarum species complex</taxon>
    </lineage>
</organism>
<evidence type="ECO:0000313" key="14">
    <source>
        <dbReference type="EMBL" id="AGT16988.1"/>
    </source>
</evidence>
<dbReference type="SUPFAM" id="SSF47446">
    <property type="entry name" value="Signal peptide-binding domain"/>
    <property type="match status" value="1"/>
</dbReference>
<keyword evidence="5" id="KW-0342">GTP-binding</keyword>
<dbReference type="Gene3D" id="1.10.260.30">
    <property type="entry name" value="Signal recognition particle, SRP54 subunit, M-domain"/>
    <property type="match status" value="1"/>
</dbReference>
<keyword evidence="6" id="KW-0733">Signal recognition particle</keyword>
<dbReference type="Pfam" id="PF02881">
    <property type="entry name" value="SRP54_N"/>
    <property type="match status" value="1"/>
</dbReference>
<evidence type="ECO:0000256" key="3">
    <source>
        <dbReference type="ARBA" id="ARBA00022801"/>
    </source>
</evidence>
<dbReference type="PANTHER" id="PTHR11564:SF32">
    <property type="entry name" value="OS11G0153700 PROTEIN"/>
    <property type="match status" value="1"/>
</dbReference>
<dbReference type="InterPro" id="IPR000897">
    <property type="entry name" value="SRP54_GTPase_dom"/>
</dbReference>
<dbReference type="InterPro" id="IPR027417">
    <property type="entry name" value="P-loop_NTPase"/>
</dbReference>
<dbReference type="EC" id="3.6.5.4" evidence="8"/>
<comment type="catalytic activity">
    <reaction evidence="9">
        <text>GTP + H2O = GDP + phosphate + H(+)</text>
        <dbReference type="Rhea" id="RHEA:19669"/>
        <dbReference type="ChEBI" id="CHEBI:15377"/>
        <dbReference type="ChEBI" id="CHEBI:15378"/>
        <dbReference type="ChEBI" id="CHEBI:37565"/>
        <dbReference type="ChEBI" id="CHEBI:43474"/>
        <dbReference type="ChEBI" id="CHEBI:58189"/>
        <dbReference type="EC" id="3.6.5.4"/>
    </reaction>
    <physiologicalReaction direction="left-to-right" evidence="9">
        <dbReference type="Rhea" id="RHEA:19670"/>
    </physiologicalReaction>
</comment>
<dbReference type="SMART" id="SM00963">
    <property type="entry name" value="SRP54_N"/>
    <property type="match status" value="1"/>
</dbReference>
<dbReference type="PANTHER" id="PTHR11564">
    <property type="entry name" value="SIGNAL RECOGNITION PARTICLE 54K PROTEIN SRP54"/>
    <property type="match status" value="1"/>
</dbReference>
<gene>
    <name evidence="14" type="ORF">SHCRBa_069_I18_F_10</name>
</gene>
<dbReference type="InterPro" id="IPR004125">
    <property type="entry name" value="Signal_recog_particle_SRP54_M"/>
</dbReference>
<proteinExistence type="inferred from homology"/>
<dbReference type="GO" id="GO:0006614">
    <property type="term" value="P:SRP-dependent cotranslational protein targeting to membrane"/>
    <property type="evidence" value="ECO:0007669"/>
    <property type="project" value="InterPro"/>
</dbReference>
<feature type="domain" description="SRP54-type proteins GTP-binding" evidence="12">
    <location>
        <begin position="173"/>
        <end position="362"/>
    </location>
</feature>
<dbReference type="CDD" id="cd18539">
    <property type="entry name" value="SRP_G"/>
    <property type="match status" value="1"/>
</dbReference>
<evidence type="ECO:0000256" key="2">
    <source>
        <dbReference type="ARBA" id="ARBA00022741"/>
    </source>
</evidence>
<evidence type="ECO:0000256" key="9">
    <source>
        <dbReference type="ARBA" id="ARBA00048157"/>
    </source>
</evidence>
<keyword evidence="2" id="KW-0547">Nucleotide-binding</keyword>
<dbReference type="NCBIfam" id="TIGR00959">
    <property type="entry name" value="ffh"/>
    <property type="match status" value="1"/>
</dbReference>
<dbReference type="GO" id="GO:0003924">
    <property type="term" value="F:GTPase activity"/>
    <property type="evidence" value="ECO:0007669"/>
    <property type="project" value="InterPro"/>
</dbReference>
<feature type="domain" description="AAA+ ATPase" evidence="11">
    <location>
        <begin position="172"/>
        <end position="313"/>
    </location>
</feature>
<evidence type="ECO:0000259" key="12">
    <source>
        <dbReference type="SMART" id="SM00962"/>
    </source>
</evidence>
<dbReference type="Pfam" id="PF00448">
    <property type="entry name" value="SRP54"/>
    <property type="match status" value="1"/>
</dbReference>
<feature type="region of interest" description="Disordered" evidence="10">
    <location>
        <begin position="503"/>
        <end position="549"/>
    </location>
</feature>
<evidence type="ECO:0000259" key="13">
    <source>
        <dbReference type="SMART" id="SM00963"/>
    </source>
</evidence>
<dbReference type="HAMAP" id="MF_00306">
    <property type="entry name" value="SRP54"/>
    <property type="match status" value="1"/>
</dbReference>
<keyword evidence="3" id="KW-0378">Hydrolase</keyword>
<sequence length="549" mass="60540">MEAPTALALSSSLATARRSPEKAAAAPLRLRHFSATSSVHLRAARSPALRSHPSPFQGWRRRGRAGRLVVRAEMFGQLTTGLESAWNKLRGVDVLTKENIAEPMRDIRRALLEADVSLPVVRRFIESVSEKAVGTDVIRGVRPDQQLVKVVNDELVQLMGGEVSDLVFAKSGPTIILLAGLQGVGKTTTSLRLQGKSCMLVAADVYRPAAIDQLTILGKKVGVPVYSEGTEAKPSQIAKNGLKEAKVNKADVIIVDTAGRLQVDKAMMNELKEVKKAVNPTEVLLVVDAMTGQEAAGLVSSFNDEIGITGAILTKLDGDSRGGAALSVKEVSGKPIKFVGQGERIEDLEPFYPDRMAQRILGMGDVLSFVEKAQEVMRQEDAEELQKKILSAKFNFNDFLKQTQMIAQMGSFSRLIGMIPGMNKVTPAQIREAEKNLKFMESMINVMTLEERERPELLAESRERRKRVAKDSGKTEQQVSQLVAQLFQMRAKMQKMMGAIQGKESPDMDELMESMKAEEQAAAGTGRRRRKYGNLRQRQLDAMRGFRRR</sequence>
<dbReference type="InterPro" id="IPR022941">
    <property type="entry name" value="SRP54"/>
</dbReference>
<dbReference type="GO" id="GO:0005525">
    <property type="term" value="F:GTP binding"/>
    <property type="evidence" value="ECO:0007669"/>
    <property type="project" value="UniProtKB-KW"/>
</dbReference>
<keyword evidence="7" id="KW-0687">Ribonucleoprotein</keyword>
<keyword evidence="4" id="KW-0694">RNA-binding</keyword>
<feature type="region of interest" description="Disordered" evidence="10">
    <location>
        <begin position="457"/>
        <end position="476"/>
    </location>
</feature>
<dbReference type="GO" id="GO:0008312">
    <property type="term" value="F:7S RNA binding"/>
    <property type="evidence" value="ECO:0007669"/>
    <property type="project" value="InterPro"/>
</dbReference>
<dbReference type="InterPro" id="IPR004780">
    <property type="entry name" value="SRP"/>
</dbReference>
<dbReference type="Gene3D" id="1.20.120.140">
    <property type="entry name" value="Signal recognition particle SRP54, nucleotide-binding domain"/>
    <property type="match status" value="1"/>
</dbReference>
<feature type="compositionally biased region" description="Basic and acidic residues" evidence="10">
    <location>
        <begin position="457"/>
        <end position="474"/>
    </location>
</feature>
<comment type="similarity">
    <text evidence="1">Belongs to the GTP-binding SRP family. SRP54 subfamily.</text>
</comment>
<accession>A0A059Q116</accession>
<dbReference type="EMBL" id="KF184926">
    <property type="protein sequence ID" value="AGT16988.1"/>
    <property type="molecule type" value="Genomic_DNA"/>
</dbReference>
<dbReference type="SMART" id="SM00382">
    <property type="entry name" value="AAA"/>
    <property type="match status" value="1"/>
</dbReference>
<dbReference type="InterPro" id="IPR003593">
    <property type="entry name" value="AAA+_ATPase"/>
</dbReference>
<name>A0A059Q116_9POAL</name>
<evidence type="ECO:0000256" key="6">
    <source>
        <dbReference type="ARBA" id="ARBA00023135"/>
    </source>
</evidence>
<dbReference type="SUPFAM" id="SSF52540">
    <property type="entry name" value="P-loop containing nucleoside triphosphate hydrolases"/>
    <property type="match status" value="1"/>
</dbReference>
<dbReference type="AlphaFoldDB" id="A0A059Q116"/>
<dbReference type="FunFam" id="3.40.50.300:FF:000022">
    <property type="entry name" value="Signal recognition particle 54 kDa subunit"/>
    <property type="match status" value="1"/>
</dbReference>
<dbReference type="InterPro" id="IPR042101">
    <property type="entry name" value="SRP54_N_sf"/>
</dbReference>
<dbReference type="InterPro" id="IPR013822">
    <property type="entry name" value="Signal_recog_particl_SRP54_hlx"/>
</dbReference>
<evidence type="ECO:0000259" key="11">
    <source>
        <dbReference type="SMART" id="SM00382"/>
    </source>
</evidence>
<evidence type="ECO:0000256" key="10">
    <source>
        <dbReference type="SAM" id="MobiDB-lite"/>
    </source>
</evidence>
<protein>
    <recommendedName>
        <fullName evidence="8">signal-recognition-particle GTPase</fullName>
        <ecNumber evidence="8">3.6.5.4</ecNumber>
    </recommendedName>
</protein>
<evidence type="ECO:0000256" key="1">
    <source>
        <dbReference type="ARBA" id="ARBA00005450"/>
    </source>
</evidence>
<evidence type="ECO:0000256" key="4">
    <source>
        <dbReference type="ARBA" id="ARBA00022884"/>
    </source>
</evidence>
<reference evidence="14" key="1">
    <citation type="submission" date="2013-05" db="EMBL/GenBank/DDBJ databases">
        <title>Building the sugarcane genome for biotechnology and identifying evolutionary trends.</title>
        <authorList>
            <person name="De Setta N."/>
            <person name="Monteiro-Vitorello C.B."/>
            <person name="Metcalfe C.J."/>
            <person name="Cruz G.M.Q."/>
            <person name="Del Bem L.E."/>
            <person name="Vicentini R."/>
            <person name="Nogueira F.T.S."/>
            <person name="Campos R.A."/>
            <person name="Nunes S.L."/>
            <person name="Turrini P.C.G."/>
            <person name="Vieira A.P."/>
            <person name="Cruz E.A.O."/>
            <person name="Correa T.C.S."/>
            <person name="Hotta C.T."/>
            <person name="de Mello-Varani A."/>
            <person name="Vautrin S."/>
            <person name="Trindade A.S."/>
            <person name="Vilela M.M."/>
            <person name="Horta C.L."/>
            <person name="Sato P.M."/>
            <person name="de Andrade R.F."/>
            <person name="Nishiyama M.Y."/>
            <person name="Cardoso-Silva C.B."/>
            <person name="Scortecci K.C."/>
            <person name="Garcia A.A.F."/>
            <person name="Carneiro M.S."/>
            <person name="Kim C."/>
            <person name="Paterson A.H."/>
            <person name="Berges H."/>
            <person name="D'Hont A."/>
            <person name="de-Souza A.P."/>
            <person name="Souza G.M."/>
            <person name="Vincentz M."/>
            <person name="Kitajima J.P."/>
            <person name="Van Sluys M.-A."/>
        </authorList>
    </citation>
    <scope>NUCLEOTIDE SEQUENCE</scope>
</reference>
<evidence type="ECO:0000256" key="8">
    <source>
        <dbReference type="ARBA" id="ARBA00035672"/>
    </source>
</evidence>
<dbReference type="InterPro" id="IPR036891">
    <property type="entry name" value="Signal_recog_part_SRP54_M_sf"/>
</dbReference>
<dbReference type="Pfam" id="PF02978">
    <property type="entry name" value="SRP_SPB"/>
    <property type="match status" value="1"/>
</dbReference>
<dbReference type="Gene3D" id="3.40.50.300">
    <property type="entry name" value="P-loop containing nucleotide triphosphate hydrolases"/>
    <property type="match status" value="1"/>
</dbReference>
<dbReference type="GO" id="GO:0005786">
    <property type="term" value="C:signal recognition particle, endoplasmic reticulum targeting"/>
    <property type="evidence" value="ECO:0007669"/>
    <property type="project" value="UniProtKB-KW"/>
</dbReference>
<evidence type="ECO:0000256" key="7">
    <source>
        <dbReference type="ARBA" id="ARBA00023274"/>
    </source>
</evidence>
<evidence type="ECO:0000256" key="5">
    <source>
        <dbReference type="ARBA" id="ARBA00023134"/>
    </source>
</evidence>
<dbReference type="SMART" id="SM00962">
    <property type="entry name" value="SRP54"/>
    <property type="match status" value="1"/>
</dbReference>